<feature type="compositionally biased region" description="Basic and acidic residues" evidence="1">
    <location>
        <begin position="651"/>
        <end position="662"/>
    </location>
</feature>
<feature type="compositionally biased region" description="Basic and acidic residues" evidence="1">
    <location>
        <begin position="420"/>
        <end position="441"/>
    </location>
</feature>
<feature type="region of interest" description="Disordered" evidence="1">
    <location>
        <begin position="462"/>
        <end position="698"/>
    </location>
</feature>
<reference evidence="2" key="2">
    <citation type="submission" date="2018-04" db="EMBL/GenBank/DDBJ databases">
        <title>OnivRS2 (Oryza nivara Reference Sequence Version 2).</title>
        <authorList>
            <person name="Zhang J."/>
            <person name="Kudrna D."/>
            <person name="Lee S."/>
            <person name="Talag J."/>
            <person name="Rajasekar S."/>
            <person name="Welchert J."/>
            <person name="Hsing Y.-I."/>
            <person name="Wing R.A."/>
        </authorList>
    </citation>
    <scope>NUCLEOTIDE SEQUENCE [LARGE SCALE GENOMIC DNA]</scope>
</reference>
<feature type="compositionally biased region" description="Basic residues" evidence="1">
    <location>
        <begin position="635"/>
        <end position="650"/>
    </location>
</feature>
<feature type="compositionally biased region" description="Gly residues" evidence="1">
    <location>
        <begin position="94"/>
        <end position="110"/>
    </location>
</feature>
<feature type="compositionally biased region" description="Low complexity" evidence="1">
    <location>
        <begin position="488"/>
        <end position="497"/>
    </location>
</feature>
<feature type="compositionally biased region" description="Basic residues" evidence="1">
    <location>
        <begin position="573"/>
        <end position="608"/>
    </location>
</feature>
<organism evidence="2">
    <name type="scientific">Oryza nivara</name>
    <name type="common">Indian wild rice</name>
    <name type="synonym">Oryza sativa f. spontanea</name>
    <dbReference type="NCBI Taxonomy" id="4536"/>
    <lineage>
        <taxon>Eukaryota</taxon>
        <taxon>Viridiplantae</taxon>
        <taxon>Streptophyta</taxon>
        <taxon>Embryophyta</taxon>
        <taxon>Tracheophyta</taxon>
        <taxon>Spermatophyta</taxon>
        <taxon>Magnoliopsida</taxon>
        <taxon>Liliopsida</taxon>
        <taxon>Poales</taxon>
        <taxon>Poaceae</taxon>
        <taxon>BOP clade</taxon>
        <taxon>Oryzoideae</taxon>
        <taxon>Oryzeae</taxon>
        <taxon>Oryzinae</taxon>
        <taxon>Oryza</taxon>
    </lineage>
</organism>
<evidence type="ECO:0000313" key="2">
    <source>
        <dbReference type="EnsemblPlants" id="ONIVA01G24320.1"/>
    </source>
</evidence>
<dbReference type="AlphaFoldDB" id="A0A0E0FNZ8"/>
<reference evidence="2" key="1">
    <citation type="submission" date="2015-04" db="UniProtKB">
        <authorList>
            <consortium name="EnsemblPlants"/>
        </authorList>
    </citation>
    <scope>IDENTIFICATION</scope>
    <source>
        <strain evidence="2">SL10</strain>
    </source>
</reference>
<sequence>MQPKPNTASRGTPYSLSLYAYICIRAPPILYTYGYTNPFPKRIQNLKRTYHAAASARAIAFPSNTQVRISHGGGDAGRARAAAGRPLQGQGEPAAGGGPAVRRGGAGGAEGHALPRRPVPRARRDAAGAARVAGGEVLRAGAGLGCGVLRGELLVRPPRRRHHRQPLHPAGHQLRHPRRHPAGHRPLFVLRAAAGVRGDGELEEPRGGAGGDVVAAGGVHRRRQGEGVRRPAAVHAARLHVGLLHRRPAGGARAPQAGDPGGFHVAAGDHRVHGRHGDRNHAAAAQGLPRHDALHHQDRHRLRPPLHLPQHAPVAVAEHGSWRLLPHLPRLHRASEATAAEAVLGVSDVSSVSGRRRMRLLVSDQRPQAWHPYSWYSEAWHQPELDITAQVPAGVRRRRHEGRVRVRDARLSGRRRRRQELRGDEERAHRRQQGDGRLRPHEPHRLLHLLLHHHRCVLEDGGELPRRVPDGDVERGDVGVHGAGAGRAGAAVPAHAAGGAGGHHHQLHARAGQAPRDPAPVRGGQGRLRRLRRRAPRRRLLHHDHRPRRRRGHLRAQGAPARGAPVDEQARPRVLRLRRRRRRRRPRLLRRRAVPRRGDRARHPRPPGRRLAGLLRQLRVPPGEDRAVGGGRGEGRRRRGPALRRPRHRRRDGDRQPRDRDAAGGARRAGEEGDEDGGDEPEDGGGGEAGAVRARGARRRELDVPLQWRRRGRVPVHAPGLQARRRPSGVDLDSRGRWIGTRVSICTSHMRMCAVLYVLLTHCDLKSTRISFHKYYGTIIAYHDHITIIRKVAHAHARTLISLYY</sequence>
<evidence type="ECO:0000256" key="1">
    <source>
        <dbReference type="SAM" id="MobiDB-lite"/>
    </source>
</evidence>
<dbReference type="Proteomes" id="UP000006591">
    <property type="component" value="Chromosome 1"/>
</dbReference>
<feature type="compositionally biased region" description="Low complexity" evidence="1">
    <location>
        <begin position="609"/>
        <end position="619"/>
    </location>
</feature>
<feature type="compositionally biased region" description="Basic and acidic residues" evidence="1">
    <location>
        <begin position="463"/>
        <end position="478"/>
    </location>
</feature>
<accession>A0A0E0FNZ8</accession>
<name>A0A0E0FNZ8_ORYNI</name>
<feature type="compositionally biased region" description="Low complexity" evidence="1">
    <location>
        <begin position="79"/>
        <end position="93"/>
    </location>
</feature>
<feature type="compositionally biased region" description="Acidic residues" evidence="1">
    <location>
        <begin position="672"/>
        <end position="685"/>
    </location>
</feature>
<feature type="compositionally biased region" description="Basic residues" evidence="1">
    <location>
        <begin position="527"/>
        <end position="554"/>
    </location>
</feature>
<evidence type="ECO:0000313" key="3">
    <source>
        <dbReference type="Proteomes" id="UP000006591"/>
    </source>
</evidence>
<feature type="region of interest" description="Disordered" evidence="1">
    <location>
        <begin position="70"/>
        <end position="127"/>
    </location>
</feature>
<keyword evidence="3" id="KW-1185">Reference proteome</keyword>
<protein>
    <submittedName>
        <fullName evidence="2">Uncharacterized protein</fullName>
    </submittedName>
</protein>
<dbReference type="Gramene" id="ONIVA01G24320.1">
    <property type="protein sequence ID" value="ONIVA01G24320.1"/>
    <property type="gene ID" value="ONIVA01G24320"/>
</dbReference>
<feature type="region of interest" description="Disordered" evidence="1">
    <location>
        <begin position="393"/>
        <end position="441"/>
    </location>
</feature>
<proteinExistence type="predicted"/>
<feature type="region of interest" description="Disordered" evidence="1">
    <location>
        <begin position="160"/>
        <end position="180"/>
    </location>
</feature>
<dbReference type="EnsemblPlants" id="ONIVA01G24320.1">
    <property type="protein sequence ID" value="ONIVA01G24320.1"/>
    <property type="gene ID" value="ONIVA01G24320"/>
</dbReference>
<dbReference type="HOGENOM" id="CLU_349999_0_0_1"/>
<dbReference type="OMA" id="RHSRQRI"/>